<dbReference type="EMBL" id="JACIFV010000001">
    <property type="protein sequence ID" value="MBB4189890.1"/>
    <property type="molecule type" value="Genomic_DNA"/>
</dbReference>
<organism evidence="1 2">
    <name type="scientific">Rhizobium aethiopicum</name>
    <dbReference type="NCBI Taxonomy" id="1138170"/>
    <lineage>
        <taxon>Bacteria</taxon>
        <taxon>Pseudomonadati</taxon>
        <taxon>Pseudomonadota</taxon>
        <taxon>Alphaproteobacteria</taxon>
        <taxon>Hyphomicrobiales</taxon>
        <taxon>Rhizobiaceae</taxon>
        <taxon>Rhizobium/Agrobacterium group</taxon>
        <taxon>Rhizobium</taxon>
    </lineage>
</organism>
<proteinExistence type="predicted"/>
<dbReference type="RefSeq" id="WP_348647390.1">
    <property type="nucleotide sequence ID" value="NZ_JACIFV010000001.1"/>
</dbReference>
<comment type="caution">
    <text evidence="1">The sequence shown here is derived from an EMBL/GenBank/DDBJ whole genome shotgun (WGS) entry which is preliminary data.</text>
</comment>
<reference evidence="1 2" key="1">
    <citation type="submission" date="2020-08" db="EMBL/GenBank/DDBJ databases">
        <title>Genomic Encyclopedia of Type Strains, Phase IV (KMG-V): Genome sequencing to study the core and pangenomes of soil and plant-associated prokaryotes.</title>
        <authorList>
            <person name="Whitman W."/>
        </authorList>
    </citation>
    <scope>NUCLEOTIDE SEQUENCE [LARGE SCALE GENOMIC DNA]</scope>
    <source>
        <strain evidence="1 2">SEMIA 4074</strain>
    </source>
</reference>
<keyword evidence="2" id="KW-1185">Reference proteome</keyword>
<sequence>MTPADHETVGAVGFTAWAAGDAFEDSYRDPDVIAKVRQEFTVFPQET</sequence>
<accession>A0A7W6Q7U2</accession>
<dbReference type="AlphaFoldDB" id="A0A7W6Q7U2"/>
<name>A0A7W6Q7U2_9HYPH</name>
<protein>
    <submittedName>
        <fullName evidence="1">Uncharacterized protein</fullName>
    </submittedName>
</protein>
<evidence type="ECO:0000313" key="1">
    <source>
        <dbReference type="EMBL" id="MBB4189890.1"/>
    </source>
</evidence>
<evidence type="ECO:0000313" key="2">
    <source>
        <dbReference type="Proteomes" id="UP000524492"/>
    </source>
</evidence>
<gene>
    <name evidence="1" type="ORF">GGD53_000006</name>
</gene>
<dbReference type="Proteomes" id="UP000524492">
    <property type="component" value="Unassembled WGS sequence"/>
</dbReference>